<dbReference type="RefSeq" id="WP_185050851.1">
    <property type="nucleotide sequence ID" value="NZ_BAABIX010000039.1"/>
</dbReference>
<gene>
    <name evidence="2" type="ORF">HNP84_003636</name>
</gene>
<sequence>MTTTPTTPTTPRTGAPPAVTRINPVTWNARLGFDQGQLRPAPKQVLTVSGQGSVGEDGRLLHEGDPVAQLALAMANVEAVLAAAGMDLRDVFRMTVYATDVDAVLASYGAIGERLALYGATPPATLVGVSRLAVPGMLVEIEVTAGR</sequence>
<dbReference type="AlphaFoldDB" id="A0A840P8Z4"/>
<dbReference type="Proteomes" id="UP000578449">
    <property type="component" value="Unassembled WGS sequence"/>
</dbReference>
<evidence type="ECO:0000313" key="3">
    <source>
        <dbReference type="Proteomes" id="UP000578449"/>
    </source>
</evidence>
<keyword evidence="3" id="KW-1185">Reference proteome</keyword>
<dbReference type="SUPFAM" id="SSF55298">
    <property type="entry name" value="YjgF-like"/>
    <property type="match status" value="1"/>
</dbReference>
<dbReference type="Pfam" id="PF01042">
    <property type="entry name" value="Ribonuc_L-PSP"/>
    <property type="match status" value="1"/>
</dbReference>
<organism evidence="2 3">
    <name type="scientific">Thermocatellispora tengchongensis</name>
    <dbReference type="NCBI Taxonomy" id="1073253"/>
    <lineage>
        <taxon>Bacteria</taxon>
        <taxon>Bacillati</taxon>
        <taxon>Actinomycetota</taxon>
        <taxon>Actinomycetes</taxon>
        <taxon>Streptosporangiales</taxon>
        <taxon>Streptosporangiaceae</taxon>
        <taxon>Thermocatellispora</taxon>
    </lineage>
</organism>
<dbReference type="InterPro" id="IPR035959">
    <property type="entry name" value="RutC-like_sf"/>
</dbReference>
<dbReference type="PANTHER" id="PTHR43857:SF1">
    <property type="entry name" value="YJGH FAMILY PROTEIN"/>
    <property type="match status" value="1"/>
</dbReference>
<protein>
    <submittedName>
        <fullName evidence="2">Enamine deaminase RidA (YjgF/YER057c/UK114 family)</fullName>
    </submittedName>
</protein>
<evidence type="ECO:0000313" key="2">
    <source>
        <dbReference type="EMBL" id="MBB5133910.1"/>
    </source>
</evidence>
<feature type="region of interest" description="Disordered" evidence="1">
    <location>
        <begin position="1"/>
        <end position="20"/>
    </location>
</feature>
<dbReference type="Gene3D" id="3.30.1330.40">
    <property type="entry name" value="RutC-like"/>
    <property type="match status" value="1"/>
</dbReference>
<comment type="caution">
    <text evidence="2">The sequence shown here is derived from an EMBL/GenBank/DDBJ whole genome shotgun (WGS) entry which is preliminary data.</text>
</comment>
<accession>A0A840P8Z4</accession>
<reference evidence="2 3" key="1">
    <citation type="submission" date="2020-08" db="EMBL/GenBank/DDBJ databases">
        <title>Genomic Encyclopedia of Type Strains, Phase IV (KMG-IV): sequencing the most valuable type-strain genomes for metagenomic binning, comparative biology and taxonomic classification.</title>
        <authorList>
            <person name="Goeker M."/>
        </authorList>
    </citation>
    <scope>NUCLEOTIDE SEQUENCE [LARGE SCALE GENOMIC DNA]</scope>
    <source>
        <strain evidence="2 3">DSM 45615</strain>
    </source>
</reference>
<dbReference type="PANTHER" id="PTHR43857">
    <property type="entry name" value="BLR7761 PROTEIN"/>
    <property type="match status" value="1"/>
</dbReference>
<evidence type="ECO:0000256" key="1">
    <source>
        <dbReference type="SAM" id="MobiDB-lite"/>
    </source>
</evidence>
<proteinExistence type="predicted"/>
<name>A0A840P8Z4_9ACTN</name>
<dbReference type="CDD" id="cd00448">
    <property type="entry name" value="YjgF_YER057c_UK114_family"/>
    <property type="match status" value="1"/>
</dbReference>
<dbReference type="EMBL" id="JACHGN010000007">
    <property type="protein sequence ID" value="MBB5133910.1"/>
    <property type="molecule type" value="Genomic_DNA"/>
</dbReference>
<dbReference type="InterPro" id="IPR006175">
    <property type="entry name" value="YjgF/YER057c/UK114"/>
</dbReference>